<dbReference type="PANTHER" id="PTHR43895:SF32">
    <property type="entry name" value="SERINE_THREONINE-PROTEIN KINASE CHK1"/>
    <property type="match status" value="1"/>
</dbReference>
<protein>
    <recommendedName>
        <fullName evidence="1">non-specific serine/threonine protein kinase</fullName>
        <ecNumber evidence="1">2.7.11.1</ecNumber>
    </recommendedName>
</protein>
<dbReference type="GO" id="GO:0005524">
    <property type="term" value="F:ATP binding"/>
    <property type="evidence" value="ECO:0007669"/>
    <property type="project" value="UniProtKB-KW"/>
</dbReference>
<organism evidence="11 12">
    <name type="scientific">Monoraphidium neglectum</name>
    <dbReference type="NCBI Taxonomy" id="145388"/>
    <lineage>
        <taxon>Eukaryota</taxon>
        <taxon>Viridiplantae</taxon>
        <taxon>Chlorophyta</taxon>
        <taxon>core chlorophytes</taxon>
        <taxon>Chlorophyceae</taxon>
        <taxon>CS clade</taxon>
        <taxon>Sphaeropleales</taxon>
        <taxon>Selenastraceae</taxon>
        <taxon>Monoraphidium</taxon>
    </lineage>
</organism>
<keyword evidence="3" id="KW-0808">Transferase</keyword>
<dbReference type="PROSITE" id="PS50011">
    <property type="entry name" value="PROTEIN_KINASE_DOM"/>
    <property type="match status" value="1"/>
</dbReference>
<dbReference type="InterPro" id="IPR011009">
    <property type="entry name" value="Kinase-like_dom_sf"/>
</dbReference>
<evidence type="ECO:0000256" key="9">
    <source>
        <dbReference type="SAM" id="MobiDB-lite"/>
    </source>
</evidence>
<evidence type="ECO:0000313" key="12">
    <source>
        <dbReference type="Proteomes" id="UP000054498"/>
    </source>
</evidence>
<comment type="catalytic activity">
    <reaction evidence="7">
        <text>L-threonyl-[protein] + ATP = O-phospho-L-threonyl-[protein] + ADP + H(+)</text>
        <dbReference type="Rhea" id="RHEA:46608"/>
        <dbReference type="Rhea" id="RHEA-COMP:11060"/>
        <dbReference type="Rhea" id="RHEA-COMP:11605"/>
        <dbReference type="ChEBI" id="CHEBI:15378"/>
        <dbReference type="ChEBI" id="CHEBI:30013"/>
        <dbReference type="ChEBI" id="CHEBI:30616"/>
        <dbReference type="ChEBI" id="CHEBI:61977"/>
        <dbReference type="ChEBI" id="CHEBI:456216"/>
        <dbReference type="EC" id="2.7.11.1"/>
    </reaction>
</comment>
<dbReference type="OrthoDB" id="193931at2759"/>
<accession>A0A0D2ML35</accession>
<keyword evidence="4" id="KW-0547">Nucleotide-binding</keyword>
<dbReference type="STRING" id="145388.A0A0D2ML35"/>
<dbReference type="PANTHER" id="PTHR43895">
    <property type="entry name" value="CALCIUM/CALMODULIN-DEPENDENT PROTEIN KINASE KINASE-RELATED"/>
    <property type="match status" value="1"/>
</dbReference>
<dbReference type="GeneID" id="25729738"/>
<dbReference type="GO" id="GO:0004674">
    <property type="term" value="F:protein serine/threonine kinase activity"/>
    <property type="evidence" value="ECO:0007669"/>
    <property type="project" value="UniProtKB-KW"/>
</dbReference>
<dbReference type="RefSeq" id="XP_013894600.1">
    <property type="nucleotide sequence ID" value="XM_014039146.1"/>
</dbReference>
<name>A0A0D2ML35_9CHLO</name>
<comment type="catalytic activity">
    <reaction evidence="8">
        <text>L-seryl-[protein] + ATP = O-phospho-L-seryl-[protein] + ADP + H(+)</text>
        <dbReference type="Rhea" id="RHEA:17989"/>
        <dbReference type="Rhea" id="RHEA-COMP:9863"/>
        <dbReference type="Rhea" id="RHEA-COMP:11604"/>
        <dbReference type="ChEBI" id="CHEBI:15378"/>
        <dbReference type="ChEBI" id="CHEBI:29999"/>
        <dbReference type="ChEBI" id="CHEBI:30616"/>
        <dbReference type="ChEBI" id="CHEBI:83421"/>
        <dbReference type="ChEBI" id="CHEBI:456216"/>
        <dbReference type="EC" id="2.7.11.1"/>
    </reaction>
</comment>
<evidence type="ECO:0000259" key="10">
    <source>
        <dbReference type="PROSITE" id="PS50011"/>
    </source>
</evidence>
<feature type="region of interest" description="Disordered" evidence="9">
    <location>
        <begin position="222"/>
        <end position="247"/>
    </location>
</feature>
<dbReference type="SUPFAM" id="SSF56112">
    <property type="entry name" value="Protein kinase-like (PK-like)"/>
    <property type="match status" value="1"/>
</dbReference>
<dbReference type="KEGG" id="mng:MNEG_12381"/>
<evidence type="ECO:0000256" key="4">
    <source>
        <dbReference type="ARBA" id="ARBA00022741"/>
    </source>
</evidence>
<gene>
    <name evidence="11" type="ORF">MNEG_12381</name>
</gene>
<dbReference type="GO" id="GO:0007165">
    <property type="term" value="P:signal transduction"/>
    <property type="evidence" value="ECO:0007669"/>
    <property type="project" value="TreeGrafter"/>
</dbReference>
<proteinExistence type="predicted"/>
<evidence type="ECO:0000256" key="5">
    <source>
        <dbReference type="ARBA" id="ARBA00022777"/>
    </source>
</evidence>
<evidence type="ECO:0000256" key="1">
    <source>
        <dbReference type="ARBA" id="ARBA00012513"/>
    </source>
</evidence>
<dbReference type="Pfam" id="PF00069">
    <property type="entry name" value="Pkinase"/>
    <property type="match status" value="1"/>
</dbReference>
<dbReference type="Proteomes" id="UP000054498">
    <property type="component" value="Unassembled WGS sequence"/>
</dbReference>
<feature type="compositionally biased region" description="Low complexity" evidence="9">
    <location>
        <begin position="222"/>
        <end position="234"/>
    </location>
</feature>
<keyword evidence="12" id="KW-1185">Reference proteome</keyword>
<evidence type="ECO:0000313" key="11">
    <source>
        <dbReference type="EMBL" id="KIY95580.1"/>
    </source>
</evidence>
<dbReference type="InterPro" id="IPR000719">
    <property type="entry name" value="Prot_kinase_dom"/>
</dbReference>
<dbReference type="AlphaFoldDB" id="A0A0D2ML35"/>
<reference evidence="11 12" key="1">
    <citation type="journal article" date="2013" name="BMC Genomics">
        <title>Reconstruction of the lipid metabolism for the microalga Monoraphidium neglectum from its genome sequence reveals characteristics suitable for biofuel production.</title>
        <authorList>
            <person name="Bogen C."/>
            <person name="Al-Dilaimi A."/>
            <person name="Albersmeier A."/>
            <person name="Wichmann J."/>
            <person name="Grundmann M."/>
            <person name="Rupp O."/>
            <person name="Lauersen K.J."/>
            <person name="Blifernez-Klassen O."/>
            <person name="Kalinowski J."/>
            <person name="Goesmann A."/>
            <person name="Mussgnug J.H."/>
            <person name="Kruse O."/>
        </authorList>
    </citation>
    <scope>NUCLEOTIDE SEQUENCE [LARGE SCALE GENOMIC DNA]</scope>
    <source>
        <strain evidence="11 12">SAG 48.87</strain>
    </source>
</reference>
<dbReference type="SMART" id="SM00220">
    <property type="entry name" value="S_TKc"/>
    <property type="match status" value="1"/>
</dbReference>
<dbReference type="EMBL" id="KK103436">
    <property type="protein sequence ID" value="KIY95580.1"/>
    <property type="molecule type" value="Genomic_DNA"/>
</dbReference>
<evidence type="ECO:0000256" key="3">
    <source>
        <dbReference type="ARBA" id="ARBA00022679"/>
    </source>
</evidence>
<evidence type="ECO:0000256" key="2">
    <source>
        <dbReference type="ARBA" id="ARBA00022527"/>
    </source>
</evidence>
<evidence type="ECO:0000256" key="8">
    <source>
        <dbReference type="ARBA" id="ARBA00048679"/>
    </source>
</evidence>
<dbReference type="Gene3D" id="1.10.510.10">
    <property type="entry name" value="Transferase(Phosphotransferase) domain 1"/>
    <property type="match status" value="1"/>
</dbReference>
<keyword evidence="5 11" id="KW-0418">Kinase</keyword>
<sequence>MERTCVHKHYIAAEILNHSALHHPGVANRDIKLDNLLLQPVDGLPQPLLLICDFGYSSSQSDSGEARADGFSRVGTLNYVAPEVLQNTGYDNRKVDIWSCGVVLYAMLAGSLPFAAPDTAAPPALLAASVACMLRQMHARAPDLPEDLKLSPEVVRLLLRLLEPLPEARIGLDEDPWFLTNMPSNALAMNREYLSLQPARQQTAAQISAVVDAITSDGCREAASSSDSEFASSGDSDDDSLDHLALN</sequence>
<evidence type="ECO:0000256" key="7">
    <source>
        <dbReference type="ARBA" id="ARBA00047899"/>
    </source>
</evidence>
<dbReference type="EC" id="2.7.11.1" evidence="1"/>
<keyword evidence="6" id="KW-0067">ATP-binding</keyword>
<keyword evidence="2" id="KW-0723">Serine/threonine-protein kinase</keyword>
<feature type="domain" description="Protein kinase" evidence="10">
    <location>
        <begin position="1"/>
        <end position="194"/>
    </location>
</feature>
<evidence type="ECO:0000256" key="6">
    <source>
        <dbReference type="ARBA" id="ARBA00022840"/>
    </source>
</evidence>